<evidence type="ECO:0000313" key="2">
    <source>
        <dbReference type="Proteomes" id="UP000324800"/>
    </source>
</evidence>
<accession>A0A5J4W1N9</accession>
<gene>
    <name evidence="1" type="ORF">EZS28_015591</name>
</gene>
<dbReference type="OrthoDB" id="28947at2759"/>
<dbReference type="EMBL" id="SNRW01003807">
    <property type="protein sequence ID" value="KAA6388884.1"/>
    <property type="molecule type" value="Genomic_DNA"/>
</dbReference>
<protein>
    <submittedName>
        <fullName evidence="1">Uncharacterized protein</fullName>
    </submittedName>
</protein>
<name>A0A5J4W1N9_9EUKA</name>
<dbReference type="AlphaFoldDB" id="A0A5J4W1N9"/>
<reference evidence="1 2" key="1">
    <citation type="submission" date="2019-03" db="EMBL/GenBank/DDBJ databases">
        <title>Single cell metagenomics reveals metabolic interactions within the superorganism composed of flagellate Streblomastix strix and complex community of Bacteroidetes bacteria on its surface.</title>
        <authorList>
            <person name="Treitli S.C."/>
            <person name="Kolisko M."/>
            <person name="Husnik F."/>
            <person name="Keeling P."/>
            <person name="Hampl V."/>
        </authorList>
    </citation>
    <scope>NUCLEOTIDE SEQUENCE [LARGE SCALE GENOMIC DNA]</scope>
    <source>
        <strain evidence="1">ST1C</strain>
    </source>
</reference>
<dbReference type="Proteomes" id="UP000324800">
    <property type="component" value="Unassembled WGS sequence"/>
</dbReference>
<evidence type="ECO:0000313" key="1">
    <source>
        <dbReference type="EMBL" id="KAA6388884.1"/>
    </source>
</evidence>
<comment type="caution">
    <text evidence="1">The sequence shown here is derived from an EMBL/GenBank/DDBJ whole genome shotgun (WGS) entry which is preliminary data.</text>
</comment>
<proteinExistence type="predicted"/>
<sequence>MELQRNPRYSGLDVTCLWDIRILASHFLPIVLHLANQILQAGFIESQLLEKICKQSLEKDIKSGIDVKLKMRKMKLNSIEFTKKSQSDVASHEQFFFKFFAENPAMQRRKRIIKKKLEEKTKKSEIKEEIGKGLQIEVQKGQKKQIWR</sequence>
<organism evidence="1 2">
    <name type="scientific">Streblomastix strix</name>
    <dbReference type="NCBI Taxonomy" id="222440"/>
    <lineage>
        <taxon>Eukaryota</taxon>
        <taxon>Metamonada</taxon>
        <taxon>Preaxostyla</taxon>
        <taxon>Oxymonadida</taxon>
        <taxon>Streblomastigidae</taxon>
        <taxon>Streblomastix</taxon>
    </lineage>
</organism>